<gene>
    <name evidence="14" type="ORF">ACFSJH_16740</name>
</gene>
<feature type="transmembrane region" description="Helical" evidence="13">
    <location>
        <begin position="106"/>
        <end position="128"/>
    </location>
</feature>
<comment type="caution">
    <text evidence="14">The sequence shown here is derived from an EMBL/GenBank/DDBJ whole genome shotgun (WGS) entry which is preliminary data.</text>
</comment>
<sequence>MSELGSGLVKRKEKLLHKYLSGNAMDYKQVFAILIPIFVDQAFIVIMSIINTAMISSSGVAAISAVSMVDSLNMFIISLFIAVATGGTVIVAQYKGSGNPQKVSEAAAQSILAVSVISIVVSILVIIFHQPLLQILFGKAEAEVFRNAEIYLVGIAISFPFFAVYQAIVGALRGVAETRASLMLSVIMNLTAVLLNVIFIVGFKMGIMGLVISIIASRVIGVAVSLLYLIKFNQTLRFRMKHALRVNVELLKKIMYIGVPFAAEQLFFNGGKLLTQTFIVQLGTFAITANAIGNSISLLYQIGGMALSVGIVTVVGQCIGSRNVADAKKFIYSFLGLGGILFLIATAIILPLYPVIVSFYSPPPQIIPEIFQLVLLITIAQPFLWCVSFVLPSALRSAGDSKYTSVVSLMTMWILRIGLGYVLGITLGYGLMGIWIAMVTEWAARGAFFLWRLRGDKWYKHKLI</sequence>
<dbReference type="NCBIfam" id="TIGR00797">
    <property type="entry name" value="matE"/>
    <property type="match status" value="1"/>
</dbReference>
<keyword evidence="9 13" id="KW-1133">Transmembrane helix</keyword>
<protein>
    <recommendedName>
        <fullName evidence="4">Probable multidrug resistance protein NorM</fullName>
    </recommendedName>
    <alternativeName>
        <fullName evidence="12">Multidrug-efflux transporter</fullName>
    </alternativeName>
</protein>
<dbReference type="InterPro" id="IPR050222">
    <property type="entry name" value="MATE_MdtK"/>
</dbReference>
<feature type="transmembrane region" description="Helical" evidence="13">
    <location>
        <begin position="207"/>
        <end position="230"/>
    </location>
</feature>
<evidence type="ECO:0000256" key="1">
    <source>
        <dbReference type="ARBA" id="ARBA00003408"/>
    </source>
</evidence>
<proteinExistence type="inferred from homology"/>
<keyword evidence="10" id="KW-0406">Ion transport</keyword>
<evidence type="ECO:0000256" key="9">
    <source>
        <dbReference type="ARBA" id="ARBA00022989"/>
    </source>
</evidence>
<keyword evidence="7" id="KW-1003">Cell membrane</keyword>
<comment type="similarity">
    <text evidence="3">Belongs to the multi antimicrobial extrusion (MATE) (TC 2.A.66.1) family.</text>
</comment>
<evidence type="ECO:0000256" key="6">
    <source>
        <dbReference type="ARBA" id="ARBA00022449"/>
    </source>
</evidence>
<dbReference type="CDD" id="cd13137">
    <property type="entry name" value="MATE_NorM_like"/>
    <property type="match status" value="1"/>
</dbReference>
<keyword evidence="15" id="KW-1185">Reference proteome</keyword>
<keyword evidence="8 13" id="KW-0812">Transmembrane</keyword>
<feature type="transmembrane region" description="Helical" evidence="13">
    <location>
        <begin position="30"/>
        <end position="54"/>
    </location>
</feature>
<keyword evidence="11 13" id="KW-0472">Membrane</keyword>
<keyword evidence="6" id="KW-0050">Antiport</keyword>
<dbReference type="PANTHER" id="PTHR43298:SF2">
    <property type="entry name" value="FMN_FAD EXPORTER YEEO-RELATED"/>
    <property type="match status" value="1"/>
</dbReference>
<feature type="transmembrane region" description="Helical" evidence="13">
    <location>
        <begin position="298"/>
        <end position="319"/>
    </location>
</feature>
<dbReference type="InterPro" id="IPR002528">
    <property type="entry name" value="MATE_fam"/>
</dbReference>
<feature type="transmembrane region" description="Helical" evidence="13">
    <location>
        <begin position="180"/>
        <end position="201"/>
    </location>
</feature>
<evidence type="ECO:0000256" key="12">
    <source>
        <dbReference type="ARBA" id="ARBA00031636"/>
    </source>
</evidence>
<dbReference type="RefSeq" id="WP_377774470.1">
    <property type="nucleotide sequence ID" value="NZ_JBHUHO010000039.1"/>
</dbReference>
<dbReference type="PIRSF" id="PIRSF006603">
    <property type="entry name" value="DinF"/>
    <property type="match status" value="1"/>
</dbReference>
<feature type="transmembrane region" description="Helical" evidence="13">
    <location>
        <begin position="74"/>
        <end position="94"/>
    </location>
</feature>
<feature type="transmembrane region" description="Helical" evidence="13">
    <location>
        <begin position="370"/>
        <end position="391"/>
    </location>
</feature>
<evidence type="ECO:0000256" key="4">
    <source>
        <dbReference type="ARBA" id="ARBA00020268"/>
    </source>
</evidence>
<evidence type="ECO:0000256" key="11">
    <source>
        <dbReference type="ARBA" id="ARBA00023136"/>
    </source>
</evidence>
<evidence type="ECO:0000256" key="13">
    <source>
        <dbReference type="SAM" id="Phobius"/>
    </source>
</evidence>
<evidence type="ECO:0000256" key="7">
    <source>
        <dbReference type="ARBA" id="ARBA00022475"/>
    </source>
</evidence>
<dbReference type="Pfam" id="PF01554">
    <property type="entry name" value="MatE"/>
    <property type="match status" value="2"/>
</dbReference>
<keyword evidence="5" id="KW-0813">Transport</keyword>
<feature type="transmembrane region" description="Helical" evidence="13">
    <location>
        <begin position="148"/>
        <end position="168"/>
    </location>
</feature>
<reference evidence="15" key="1">
    <citation type="journal article" date="2019" name="Int. J. Syst. Evol. Microbiol.">
        <title>The Global Catalogue of Microorganisms (GCM) 10K type strain sequencing project: providing services to taxonomists for standard genome sequencing and annotation.</title>
        <authorList>
            <consortium name="The Broad Institute Genomics Platform"/>
            <consortium name="The Broad Institute Genome Sequencing Center for Infectious Disease"/>
            <person name="Wu L."/>
            <person name="Ma J."/>
        </authorList>
    </citation>
    <scope>NUCLEOTIDE SEQUENCE [LARGE SCALE GENOMIC DNA]</scope>
    <source>
        <strain evidence="15">GH52</strain>
    </source>
</reference>
<feature type="transmembrane region" description="Helical" evidence="13">
    <location>
        <begin position="331"/>
        <end position="350"/>
    </location>
</feature>
<dbReference type="PANTHER" id="PTHR43298">
    <property type="entry name" value="MULTIDRUG RESISTANCE PROTEIN NORM-RELATED"/>
    <property type="match status" value="1"/>
</dbReference>
<evidence type="ECO:0000313" key="14">
    <source>
        <dbReference type="EMBL" id="MFD2117379.1"/>
    </source>
</evidence>
<evidence type="ECO:0000256" key="8">
    <source>
        <dbReference type="ARBA" id="ARBA00022692"/>
    </source>
</evidence>
<evidence type="ECO:0000256" key="10">
    <source>
        <dbReference type="ARBA" id="ARBA00023065"/>
    </source>
</evidence>
<organism evidence="14 15">
    <name type="scientific">Paenibacillus yanchengensis</name>
    <dbReference type="NCBI Taxonomy" id="2035833"/>
    <lineage>
        <taxon>Bacteria</taxon>
        <taxon>Bacillati</taxon>
        <taxon>Bacillota</taxon>
        <taxon>Bacilli</taxon>
        <taxon>Bacillales</taxon>
        <taxon>Paenibacillaceae</taxon>
        <taxon>Paenibacillus</taxon>
    </lineage>
</organism>
<evidence type="ECO:0000256" key="2">
    <source>
        <dbReference type="ARBA" id="ARBA00004651"/>
    </source>
</evidence>
<dbReference type="InterPro" id="IPR048279">
    <property type="entry name" value="MdtK-like"/>
</dbReference>
<dbReference type="EMBL" id="JBHUHO010000039">
    <property type="protein sequence ID" value="MFD2117379.1"/>
    <property type="molecule type" value="Genomic_DNA"/>
</dbReference>
<evidence type="ECO:0000256" key="5">
    <source>
        <dbReference type="ARBA" id="ARBA00022448"/>
    </source>
</evidence>
<name>A0ABW4YPI8_9BACL</name>
<dbReference type="Proteomes" id="UP001597362">
    <property type="component" value="Unassembled WGS sequence"/>
</dbReference>
<comment type="subcellular location">
    <subcellularLocation>
        <location evidence="2">Cell membrane</location>
        <topology evidence="2">Multi-pass membrane protein</topology>
    </subcellularLocation>
</comment>
<accession>A0ABW4YPI8</accession>
<feature type="transmembrane region" description="Helical" evidence="13">
    <location>
        <begin position="273"/>
        <end position="292"/>
    </location>
</feature>
<comment type="function">
    <text evidence="1">Multidrug efflux pump.</text>
</comment>
<evidence type="ECO:0000256" key="3">
    <source>
        <dbReference type="ARBA" id="ARBA00010199"/>
    </source>
</evidence>
<evidence type="ECO:0000313" key="15">
    <source>
        <dbReference type="Proteomes" id="UP001597362"/>
    </source>
</evidence>